<keyword evidence="3" id="KW-1185">Reference proteome</keyword>
<dbReference type="SUPFAM" id="SSF110296">
    <property type="entry name" value="Oligoxyloglucan reducing end-specific cellobiohydrolase"/>
    <property type="match status" value="2"/>
</dbReference>
<keyword evidence="1" id="KW-0472">Membrane</keyword>
<dbReference type="EMBL" id="FNOJ01000003">
    <property type="protein sequence ID" value="SDW24947.1"/>
    <property type="molecule type" value="Genomic_DNA"/>
</dbReference>
<keyword evidence="1" id="KW-1133">Transmembrane helix</keyword>
<gene>
    <name evidence="2" type="ORF">SAMN04489725_103210</name>
</gene>
<evidence type="ECO:0000313" key="3">
    <source>
        <dbReference type="Proteomes" id="UP000182589"/>
    </source>
</evidence>
<evidence type="ECO:0000313" key="2">
    <source>
        <dbReference type="EMBL" id="SDW24947.1"/>
    </source>
</evidence>
<evidence type="ECO:0008006" key="4">
    <source>
        <dbReference type="Google" id="ProtNLM"/>
    </source>
</evidence>
<dbReference type="AlphaFoldDB" id="A0A1H2S054"/>
<organism evidence="2 3">
    <name type="scientific">Alicyclobacillus hesperidum</name>
    <dbReference type="NCBI Taxonomy" id="89784"/>
    <lineage>
        <taxon>Bacteria</taxon>
        <taxon>Bacillati</taxon>
        <taxon>Bacillota</taxon>
        <taxon>Bacilli</taxon>
        <taxon>Bacillales</taxon>
        <taxon>Alicyclobacillaceae</taxon>
        <taxon>Alicyclobacillus</taxon>
    </lineage>
</organism>
<dbReference type="STRING" id="89784.SAMN04489725_103210"/>
<dbReference type="RefSeq" id="WP_074691977.1">
    <property type="nucleotide sequence ID" value="NZ_FNOJ01000003.1"/>
</dbReference>
<dbReference type="InterPro" id="IPR015943">
    <property type="entry name" value="WD40/YVTN_repeat-like_dom_sf"/>
</dbReference>
<dbReference type="Proteomes" id="UP000182589">
    <property type="component" value="Unassembled WGS sequence"/>
</dbReference>
<protein>
    <recommendedName>
        <fullName evidence="4">Photosynthesis system II assembly factor Ycf48/Hcf136-like domain-containing protein</fullName>
    </recommendedName>
</protein>
<dbReference type="Gene3D" id="2.130.10.10">
    <property type="entry name" value="YVTN repeat-like/Quinoprotein amine dehydrogenase"/>
    <property type="match status" value="2"/>
</dbReference>
<accession>A0A1H2S054</accession>
<feature type="transmembrane region" description="Helical" evidence="1">
    <location>
        <begin position="20"/>
        <end position="39"/>
    </location>
</feature>
<proteinExistence type="predicted"/>
<sequence length="424" mass="45389">MKPTRVRRWLISRRDPVQRLGIVVILLGAIVAVGTDMHANFAKKGPSLPDELAKAVTPGKKAPRTQGSALPGLHVSPSIPTSVCTATSSEAFTATALLPWTNGQWAVSGNTWYREDDDLTWRNVTPPTVVSSDAIVTACGFDSQNIGVVATLQNGVTTIYSTNDGGNTWVAANLPAAGEVVRQVDMVNAHVGYAYAEDGSLFSLWETVNGGQNWVTTLSGTNPLATVNPWFPSTPQAISFSSAAVGYRWSSPTSIAYTTNAGSSWSSELPQLSLPNGTAALTNIHWTELPQFFGNVGIWALEASIASKRVYIIYRSSDGGVSWSPVAVERWTPGVALHFVTPQTGWAIDPKQNKVFTTDNGGDTWKSVGSSIRVSSLIDVQPISTSQAYAIEILKSGSIRWMVTTDGGESWSATTYPFPIHCTP</sequence>
<evidence type="ECO:0000256" key="1">
    <source>
        <dbReference type="SAM" id="Phobius"/>
    </source>
</evidence>
<keyword evidence="1" id="KW-0812">Transmembrane</keyword>
<reference evidence="3" key="1">
    <citation type="submission" date="2016-10" db="EMBL/GenBank/DDBJ databases">
        <authorList>
            <person name="Varghese N."/>
        </authorList>
    </citation>
    <scope>NUCLEOTIDE SEQUENCE [LARGE SCALE GENOMIC DNA]</scope>
    <source>
        <strain evidence="3">DSM 12489</strain>
    </source>
</reference>
<name>A0A1H2S054_9BACL</name>